<gene>
    <name evidence="2" type="ORF">MACH26_18730</name>
</gene>
<name>A0AA48HMQ3_9ALTE</name>
<feature type="domain" description="GST N-terminal" evidence="1">
    <location>
        <begin position="6"/>
        <end position="69"/>
    </location>
</feature>
<dbReference type="Pfam" id="PF13417">
    <property type="entry name" value="GST_N_3"/>
    <property type="match status" value="1"/>
</dbReference>
<accession>A0AA48HMQ3</accession>
<evidence type="ECO:0000313" key="3">
    <source>
        <dbReference type="Proteomes" id="UP001333710"/>
    </source>
</evidence>
<protein>
    <recommendedName>
        <fullName evidence="1">GST N-terminal domain-containing protein</fullName>
    </recommendedName>
</protein>
<evidence type="ECO:0000313" key="2">
    <source>
        <dbReference type="EMBL" id="BDX06352.1"/>
    </source>
</evidence>
<dbReference type="Gene3D" id="3.40.30.10">
    <property type="entry name" value="Glutaredoxin"/>
    <property type="match status" value="1"/>
</dbReference>
<dbReference type="PROSITE" id="PS51354">
    <property type="entry name" value="GLUTAREDOXIN_2"/>
    <property type="match status" value="1"/>
</dbReference>
<proteinExistence type="predicted"/>
<dbReference type="SUPFAM" id="SSF52833">
    <property type="entry name" value="Thioredoxin-like"/>
    <property type="match status" value="1"/>
</dbReference>
<dbReference type="AlphaFoldDB" id="A0AA48HMQ3"/>
<dbReference type="Proteomes" id="UP001333710">
    <property type="component" value="Chromosome"/>
</dbReference>
<dbReference type="KEGG" id="pmaw:MACH26_18730"/>
<evidence type="ECO:0000259" key="1">
    <source>
        <dbReference type="Pfam" id="PF13417"/>
    </source>
</evidence>
<dbReference type="EMBL" id="AP027272">
    <property type="protein sequence ID" value="BDX06352.1"/>
    <property type="molecule type" value="Genomic_DNA"/>
</dbReference>
<reference evidence="2" key="1">
    <citation type="submission" date="2023-01" db="EMBL/GenBank/DDBJ databases">
        <title>Complete genome sequence of Planctobacterium marinum strain Dej080120_11.</title>
        <authorList>
            <person name="Ueki S."/>
            <person name="Maruyama F."/>
        </authorList>
    </citation>
    <scope>NUCLEOTIDE SEQUENCE</scope>
    <source>
        <strain evidence="2">Dej080120_11</strain>
    </source>
</reference>
<sequence length="73" mass="8600">MVLKQLERLGLEIELRNIHQKQAYKKELINGGGRKTVPCLRIQLDMLNTAPEWMYESLDIIEYLKKHYDAGQN</sequence>
<organism evidence="2 3">
    <name type="scientific">Planctobacterium marinum</name>
    <dbReference type="NCBI Taxonomy" id="1631968"/>
    <lineage>
        <taxon>Bacteria</taxon>
        <taxon>Pseudomonadati</taxon>
        <taxon>Pseudomonadota</taxon>
        <taxon>Gammaproteobacteria</taxon>
        <taxon>Alteromonadales</taxon>
        <taxon>Alteromonadaceae</taxon>
        <taxon>Planctobacterium</taxon>
    </lineage>
</organism>
<keyword evidence="3" id="KW-1185">Reference proteome</keyword>
<dbReference type="InterPro" id="IPR004045">
    <property type="entry name" value="Glutathione_S-Trfase_N"/>
</dbReference>
<dbReference type="InterPro" id="IPR036249">
    <property type="entry name" value="Thioredoxin-like_sf"/>
</dbReference>